<gene>
    <name evidence="1" type="ORF">CWE06_06260</name>
</gene>
<proteinExistence type="predicted"/>
<protein>
    <submittedName>
        <fullName evidence="1">Uncharacterized protein</fullName>
    </submittedName>
</protein>
<accession>A0A432VUL2</accession>
<comment type="caution">
    <text evidence="1">The sequence shown here is derived from an EMBL/GenBank/DDBJ whole genome shotgun (WGS) entry which is preliminary data.</text>
</comment>
<dbReference type="RefSeq" id="WP_126792264.1">
    <property type="nucleotide sequence ID" value="NZ_PIPI01000003.1"/>
</dbReference>
<dbReference type="OrthoDB" id="8480087at2"/>
<dbReference type="Proteomes" id="UP000288212">
    <property type="component" value="Unassembled WGS sequence"/>
</dbReference>
<keyword evidence="2" id="KW-1185">Reference proteome</keyword>
<organism evidence="1 2">
    <name type="scientific">Aliidiomarina haloalkalitolerans</name>
    <dbReference type="NCBI Taxonomy" id="859059"/>
    <lineage>
        <taxon>Bacteria</taxon>
        <taxon>Pseudomonadati</taxon>
        <taxon>Pseudomonadota</taxon>
        <taxon>Gammaproteobacteria</taxon>
        <taxon>Alteromonadales</taxon>
        <taxon>Idiomarinaceae</taxon>
        <taxon>Aliidiomarina</taxon>
    </lineage>
</organism>
<name>A0A432VUL2_9GAMM</name>
<reference evidence="1 2" key="1">
    <citation type="journal article" date="2011" name="Front. Microbiol.">
        <title>Genomic signatures of strain selection and enhancement in Bacillus atrophaeus var. globigii, a historical biowarfare simulant.</title>
        <authorList>
            <person name="Gibbons H.S."/>
            <person name="Broomall S.M."/>
            <person name="McNew L.A."/>
            <person name="Daligault H."/>
            <person name="Chapman C."/>
            <person name="Bruce D."/>
            <person name="Karavis M."/>
            <person name="Krepps M."/>
            <person name="McGregor P.A."/>
            <person name="Hong C."/>
            <person name="Park K.H."/>
            <person name="Akmal A."/>
            <person name="Feldman A."/>
            <person name="Lin J.S."/>
            <person name="Chang W.E."/>
            <person name="Higgs B.W."/>
            <person name="Demirev P."/>
            <person name="Lindquist J."/>
            <person name="Liem A."/>
            <person name="Fochler E."/>
            <person name="Read T.D."/>
            <person name="Tapia R."/>
            <person name="Johnson S."/>
            <person name="Bishop-Lilly K.A."/>
            <person name="Detter C."/>
            <person name="Han C."/>
            <person name="Sozhamannan S."/>
            <person name="Rosenzweig C.N."/>
            <person name="Skowronski E.W."/>
        </authorList>
    </citation>
    <scope>NUCLEOTIDE SEQUENCE [LARGE SCALE GENOMIC DNA]</scope>
    <source>
        <strain evidence="1 2">AK5</strain>
    </source>
</reference>
<evidence type="ECO:0000313" key="2">
    <source>
        <dbReference type="Proteomes" id="UP000288212"/>
    </source>
</evidence>
<sequence>MSNIASSKPSGNLAAVGSLLLSILVLGGCASTNETSQPQASQIDSAATNETVKQPLTLEQACEQGADCRTNASVYLASVQGEVKLNYDQYWPVVYEGEIRLLPGERVLVEIEFDESRQANVIRQVQEQRNPEQTFELFFAQVRGNYGMLMSFRNPMTQPVQFDVEITGVSGQQYRLNTCPIRGGMSFHERWPEPAKELILKQPRIVNEPSNGVMICSS</sequence>
<dbReference type="AlphaFoldDB" id="A0A432VUL2"/>
<evidence type="ECO:0000313" key="1">
    <source>
        <dbReference type="EMBL" id="RUO20226.1"/>
    </source>
</evidence>
<dbReference type="EMBL" id="PIPI01000003">
    <property type="protein sequence ID" value="RUO20226.1"/>
    <property type="molecule type" value="Genomic_DNA"/>
</dbReference>